<dbReference type="PANTHER" id="PTHR10010:SF46">
    <property type="entry name" value="SODIUM-DEPENDENT PHOSPHATE TRANSPORT PROTEIN 2B"/>
    <property type="match status" value="1"/>
</dbReference>
<accession>A0ABY8HSK3</accession>
<feature type="transmembrane region" description="Helical" evidence="6">
    <location>
        <begin position="49"/>
        <end position="75"/>
    </location>
</feature>
<geneLocation type="plasmid" evidence="8 9">
    <name>unnamedB</name>
</geneLocation>
<feature type="transmembrane region" description="Helical" evidence="6">
    <location>
        <begin position="87"/>
        <end position="111"/>
    </location>
</feature>
<keyword evidence="3 6" id="KW-0812">Transmembrane</keyword>
<feature type="domain" description="PhoU" evidence="7">
    <location>
        <begin position="445"/>
        <end position="528"/>
    </location>
</feature>
<name>A0ABY8HSK3_ENSAD</name>
<feature type="transmembrane region" description="Helical" evidence="6">
    <location>
        <begin position="211"/>
        <end position="233"/>
    </location>
</feature>
<feature type="transmembrane region" description="Helical" evidence="6">
    <location>
        <begin position="278"/>
        <end position="296"/>
    </location>
</feature>
<proteinExistence type="predicted"/>
<evidence type="ECO:0000256" key="4">
    <source>
        <dbReference type="ARBA" id="ARBA00022989"/>
    </source>
</evidence>
<feature type="transmembrane region" description="Helical" evidence="6">
    <location>
        <begin position="245"/>
        <end position="266"/>
    </location>
</feature>
<feature type="transmembrane region" description="Helical" evidence="6">
    <location>
        <begin position="173"/>
        <end position="199"/>
    </location>
</feature>
<evidence type="ECO:0000259" key="7">
    <source>
        <dbReference type="Pfam" id="PF01895"/>
    </source>
</evidence>
<dbReference type="GeneID" id="29523530"/>
<evidence type="ECO:0000256" key="5">
    <source>
        <dbReference type="ARBA" id="ARBA00023136"/>
    </source>
</evidence>
<evidence type="ECO:0000256" key="2">
    <source>
        <dbReference type="ARBA" id="ARBA00022475"/>
    </source>
</evidence>
<dbReference type="InterPro" id="IPR026022">
    <property type="entry name" value="PhoU_dom"/>
</dbReference>
<reference evidence="8 9" key="1">
    <citation type="submission" date="2023-03" db="EMBL/GenBank/DDBJ databases">
        <title>Comparative genome and transcriptome analysis combination mining strategies for increasing vitamin B12 production of Ensifer adhaerens strain.</title>
        <authorList>
            <person name="Yongheng L."/>
        </authorList>
    </citation>
    <scope>NUCLEOTIDE SEQUENCE [LARGE SCALE GENOMIC DNA]</scope>
    <source>
        <strain evidence="8 9">Casida A-T305</strain>
        <plasmid evidence="8 9">unnamedB</plasmid>
    </source>
</reference>
<dbReference type="SUPFAM" id="SSF109755">
    <property type="entry name" value="PhoU-like"/>
    <property type="match status" value="1"/>
</dbReference>
<dbReference type="PANTHER" id="PTHR10010">
    <property type="entry name" value="SOLUTE CARRIER FAMILY 34 SODIUM PHOSPHATE , MEMBER 2-RELATED"/>
    <property type="match status" value="1"/>
</dbReference>
<dbReference type="Pfam" id="PF02690">
    <property type="entry name" value="Na_Pi_cotrans"/>
    <property type="match status" value="1"/>
</dbReference>
<evidence type="ECO:0000313" key="9">
    <source>
        <dbReference type="Proteomes" id="UP001214094"/>
    </source>
</evidence>
<keyword evidence="4 6" id="KW-1133">Transmembrane helix</keyword>
<dbReference type="RefSeq" id="WP_034796400.1">
    <property type="nucleotide sequence ID" value="NZ_CP015882.1"/>
</dbReference>
<keyword evidence="2" id="KW-1003">Cell membrane</keyword>
<dbReference type="Gene3D" id="1.20.58.220">
    <property type="entry name" value="Phosphate transport system protein phou homolog 2, domain 2"/>
    <property type="match status" value="1"/>
</dbReference>
<dbReference type="InterPro" id="IPR003841">
    <property type="entry name" value="Na/Pi_transpt"/>
</dbReference>
<evidence type="ECO:0000313" key="8">
    <source>
        <dbReference type="EMBL" id="WFP94507.1"/>
    </source>
</evidence>
<gene>
    <name evidence="8" type="ORF">P4B07_32400</name>
</gene>
<dbReference type="InterPro" id="IPR038078">
    <property type="entry name" value="PhoU-like_sf"/>
</dbReference>
<organism evidence="8 9">
    <name type="scientific">Ensifer adhaerens</name>
    <name type="common">Sinorhizobium morelense</name>
    <dbReference type="NCBI Taxonomy" id="106592"/>
    <lineage>
        <taxon>Bacteria</taxon>
        <taxon>Pseudomonadati</taxon>
        <taxon>Pseudomonadota</taxon>
        <taxon>Alphaproteobacteria</taxon>
        <taxon>Hyphomicrobiales</taxon>
        <taxon>Rhizobiaceae</taxon>
        <taxon>Sinorhizobium/Ensifer group</taxon>
        <taxon>Ensifer</taxon>
    </lineage>
</organism>
<feature type="transmembrane region" description="Helical" evidence="6">
    <location>
        <begin position="131"/>
        <end position="152"/>
    </location>
</feature>
<dbReference type="Proteomes" id="UP001214094">
    <property type="component" value="Plasmid unnamedB"/>
</dbReference>
<comment type="subcellular location">
    <subcellularLocation>
        <location evidence="1">Cell membrane</location>
        <topology evidence="1">Multi-pass membrane protein</topology>
    </subcellularLocation>
</comment>
<dbReference type="NCBIfam" id="TIGR01013">
    <property type="entry name" value="2a58"/>
    <property type="match status" value="1"/>
</dbReference>
<evidence type="ECO:0000256" key="6">
    <source>
        <dbReference type="SAM" id="Phobius"/>
    </source>
</evidence>
<keyword evidence="9" id="KW-1185">Reference proteome</keyword>
<keyword evidence="5 6" id="KW-0472">Membrane</keyword>
<dbReference type="NCBIfam" id="NF037997">
    <property type="entry name" value="Na_Pi_symport"/>
    <property type="match status" value="1"/>
</dbReference>
<dbReference type="Pfam" id="PF01895">
    <property type="entry name" value="PhoU"/>
    <property type="match status" value="2"/>
</dbReference>
<evidence type="ECO:0000256" key="1">
    <source>
        <dbReference type="ARBA" id="ARBA00004651"/>
    </source>
</evidence>
<sequence length="548" mass="57784">MSTAIVSINLFGAVALLLFGLGQVRDGMQRAFGARLKAGLAAGTRDGLRSFFSGLVATIALQSSTATALMVASFVERDLIVPRMAQIVLLGANVGTAMTAWIVALGLGWLSPLLLLCGFVVGRGSSSTRKGSGAALVGIGLMLLSLHLIGGATEPLRTSAALSAFFGMLDNAWPVALVISAGLAALASSSLTVVVLILSLATSASLSTGPLIALVLGANLGGAVPPVLATFKAAASARRVALGNLIVRAVGCLAALALAGYIAPHIDWSPVSRGNLPVDVHLAFNLALALLAAPLARPLSRLTMRLLPDEPKATDGPLFLEQNDLGTPVAALAGASREVLGVGDLVERMLVEANDALQQTDPSRLAAISTLEGRVDRVQHEIKVYVSRVGQSEIAEEQRRHAMDIVDYAINLEHIGDIIEKGLLAELAKKIARGLAFSSDGHEELSRLFAITIDNLRMAQAVFATRDNAMARRLVEAKEDVRRLERQSAERHLQRLRDGRAESIETSSLHLDMLRDLKRINAHIATVAHPILDQSGLLIDSRIRPAAT</sequence>
<dbReference type="EMBL" id="CP121310">
    <property type="protein sequence ID" value="WFP94507.1"/>
    <property type="molecule type" value="Genomic_DNA"/>
</dbReference>
<feature type="domain" description="PhoU" evidence="7">
    <location>
        <begin position="342"/>
        <end position="420"/>
    </location>
</feature>
<protein>
    <submittedName>
        <fullName evidence="8">Na/Pi cotransporter family protein</fullName>
    </submittedName>
</protein>
<evidence type="ECO:0000256" key="3">
    <source>
        <dbReference type="ARBA" id="ARBA00022692"/>
    </source>
</evidence>
<keyword evidence="8" id="KW-0614">Plasmid</keyword>